<dbReference type="Proteomes" id="UP000679307">
    <property type="component" value="Chromosome"/>
</dbReference>
<proteinExistence type="predicted"/>
<keyword evidence="3" id="KW-1185">Reference proteome</keyword>
<evidence type="ECO:0008006" key="4">
    <source>
        <dbReference type="Google" id="ProtNLM"/>
    </source>
</evidence>
<name>A0ABX8EEU2_9ACTN</name>
<accession>A0ABX8EEU2</accession>
<dbReference type="EMBL" id="CP075371">
    <property type="protein sequence ID" value="QVT79020.1"/>
    <property type="molecule type" value="Genomic_DNA"/>
</dbReference>
<reference evidence="2 3" key="1">
    <citation type="submission" date="2021-05" db="EMBL/GenBank/DDBJ databases">
        <title>Complete genome of Nocardioides aquaticus KCTC 9944T isolated from meromictic and hypersaline Ekho Lake, Antarctica.</title>
        <authorList>
            <person name="Hwang K."/>
            <person name="Kim K.M."/>
            <person name="Choe H."/>
        </authorList>
    </citation>
    <scope>NUCLEOTIDE SEQUENCE [LARGE SCALE GENOMIC DNA]</scope>
    <source>
        <strain evidence="2 3">KCTC 9944</strain>
    </source>
</reference>
<sequence>MAVCAVMGHLVDGLDVDAHKGGDLSALGTPPTPYGRQRTPSGGTHDLVASLGVPSRDGVLPGVDVKAGVDGGGHGFLFLAPTEKLSKATGEVVAYRWEVAPYLADLAVLGGDDTGAALAALVRAPRARADAGALEAYDGPDYADLTREQRAAADRHVEATLFDWGVRLAGAAEWPDGERDAQGRGWEGLARDWAWTVAKLAAAPWTALDEDDAEAEHDERLPGVIAADPKCRGKWRDGIVDKAAADGVPSPPWLDPVFDATPVLRHVRQAAHSRMLGSRGLLVCTLVRLAAEVPLGTALPPVVGSRAALNIGAALVGGSGGGKTAMFDVSRELLGLAGEGQRRIERVPGSGEGLIETYLEGRAQDDGAGGKTRPVVADPRRLFYVDEIGQLGATKDGRSGATLGPVLRSLLTGGMLGTENADAARRRHVPAGAYRAALVAGVQPVASEVLLSAYDVGAGTPQRFVWALTVDPTIPDEDVDWPGPLDWRPPAAWPAEVEYPEHLRAEIRRQARAAARGEDAAEGRVDGHARLTRLKVAALLAVLHGEAAITDRWWRLAGVVAGEWTEEAIAACRASLSSSRERQAAAEGRMRGHTRVAEEDFVAEDRQRRDAVAVKVLSRVAEAGEDGLSWADLRRDLRRSRDLVERLVGTPEDPGPLVAGGQVRLAEVTVRGKPATRLYPGEGA</sequence>
<organism evidence="2 3">
    <name type="scientific">Nocardioides aquaticus</name>
    <dbReference type="NCBI Taxonomy" id="160826"/>
    <lineage>
        <taxon>Bacteria</taxon>
        <taxon>Bacillati</taxon>
        <taxon>Actinomycetota</taxon>
        <taxon>Actinomycetes</taxon>
        <taxon>Propionibacteriales</taxon>
        <taxon>Nocardioidaceae</taxon>
        <taxon>Nocardioides</taxon>
    </lineage>
</organism>
<gene>
    <name evidence="2" type="ORF">ENKNEFLB_01400</name>
</gene>
<evidence type="ECO:0000313" key="2">
    <source>
        <dbReference type="EMBL" id="QVT79020.1"/>
    </source>
</evidence>
<protein>
    <recommendedName>
        <fullName evidence="4">DUF3987 domain-containing protein</fullName>
    </recommendedName>
</protein>
<feature type="region of interest" description="Disordered" evidence="1">
    <location>
        <begin position="24"/>
        <end position="43"/>
    </location>
</feature>
<evidence type="ECO:0000256" key="1">
    <source>
        <dbReference type="SAM" id="MobiDB-lite"/>
    </source>
</evidence>
<evidence type="ECO:0000313" key="3">
    <source>
        <dbReference type="Proteomes" id="UP000679307"/>
    </source>
</evidence>